<comment type="caution">
    <text evidence="3">The sequence shown here is derived from an EMBL/GenBank/DDBJ whole genome shotgun (WGS) entry which is preliminary data.</text>
</comment>
<organism evidence="3 4">
    <name type="scientific">Hyphodiscus hymeniophilus</name>
    <dbReference type="NCBI Taxonomy" id="353542"/>
    <lineage>
        <taxon>Eukaryota</taxon>
        <taxon>Fungi</taxon>
        <taxon>Dikarya</taxon>
        <taxon>Ascomycota</taxon>
        <taxon>Pezizomycotina</taxon>
        <taxon>Leotiomycetes</taxon>
        <taxon>Helotiales</taxon>
        <taxon>Hyphodiscaceae</taxon>
        <taxon>Hyphodiscus</taxon>
    </lineage>
</organism>
<dbReference type="OrthoDB" id="5357734at2759"/>
<dbReference type="EMBL" id="VNKQ01000005">
    <property type="protein sequence ID" value="KAG0650828.1"/>
    <property type="molecule type" value="Genomic_DNA"/>
</dbReference>
<keyword evidence="2" id="KW-0812">Transmembrane</keyword>
<gene>
    <name evidence="3" type="ORF">D0Z07_2842</name>
</gene>
<dbReference type="PANTHER" id="PTHR37576:SF2">
    <property type="entry name" value="DEFECT AT LOW TEMPERATURE PROTEIN 1"/>
    <property type="match status" value="1"/>
</dbReference>
<sequence length="617" mass="66748">MDELSREIDSAPAYSANFGRPQSNAQAVRERLIPRKPILSPEIVETPIFDSQEGHPPTKSPLGHHFPREYEHVQSDDEHGGNMWLPGFWLQFPWRVILPLVVCLACLSGAIAILVRSDGQPVDLRGGTVTDLHKHWSSGDGFWSALAAGRHFNFISLGSIAATLIVIDQPLIQRASTIVSTPRTYLANITANIAPEIPYGYTGYQPARSSAQQVMTQPMIAAFNDYNTQAPITTGFDGCKDSCEGFIEAGGLAVQCSTISGPVQYLQGSSEGPDSTLIDPVLFAYDSPFNVNFTLVPVSAGVNENVTNNTQIMMVVAYTNQSTTACTGNRVQRTCSLRPATLKYHVTITNGSLDLGDITTDATVQSFQPASNTSDTDGGGDYTLWTLGGIYTAAISLFNSNASYAFNAAVASQVILQDTLSNQFLSITPGPGQPLVNGSDDANVLFNGLSFPTACSSNWTDPTNHIISALNEISFRVSIAAGNYPYRDTKESPPPQVITMLATGNINVFHSEHKYMIAMIVLTVAMMGFVVPTFIGWWELGRHVTLDPIEIAKAFDAPILRGPGSNAPLWQLVQDYGSLGIRYGEAEGFDGGQMIKRQLKLGNSDQLIQPLPGTIYR</sequence>
<evidence type="ECO:0000313" key="4">
    <source>
        <dbReference type="Proteomes" id="UP000785200"/>
    </source>
</evidence>
<reference evidence="3" key="1">
    <citation type="submission" date="2019-07" db="EMBL/GenBank/DDBJ databases">
        <title>Hyphodiscus hymeniophilus genome sequencing and assembly.</title>
        <authorList>
            <person name="Kramer G."/>
            <person name="Nodwell J."/>
        </authorList>
    </citation>
    <scope>NUCLEOTIDE SEQUENCE</scope>
    <source>
        <strain evidence="3">ATCC 34498</strain>
    </source>
</reference>
<proteinExistence type="predicted"/>
<protein>
    <submittedName>
        <fullName evidence="3">Uncharacterized protein</fullName>
    </submittedName>
</protein>
<accession>A0A9P6VMN8</accession>
<name>A0A9P6VMN8_9HELO</name>
<evidence type="ECO:0000313" key="3">
    <source>
        <dbReference type="EMBL" id="KAG0650828.1"/>
    </source>
</evidence>
<evidence type="ECO:0000256" key="1">
    <source>
        <dbReference type="SAM" id="MobiDB-lite"/>
    </source>
</evidence>
<keyword evidence="2" id="KW-1133">Transmembrane helix</keyword>
<feature type="region of interest" description="Disordered" evidence="1">
    <location>
        <begin position="1"/>
        <end position="22"/>
    </location>
</feature>
<dbReference type="AlphaFoldDB" id="A0A9P6VMN8"/>
<keyword evidence="4" id="KW-1185">Reference proteome</keyword>
<evidence type="ECO:0000256" key="2">
    <source>
        <dbReference type="SAM" id="Phobius"/>
    </source>
</evidence>
<feature type="transmembrane region" description="Helical" evidence="2">
    <location>
        <begin position="515"/>
        <end position="538"/>
    </location>
</feature>
<dbReference type="Proteomes" id="UP000785200">
    <property type="component" value="Unassembled WGS sequence"/>
</dbReference>
<keyword evidence="2" id="KW-0472">Membrane</keyword>
<dbReference type="PANTHER" id="PTHR37576">
    <property type="entry name" value="DEFECT AT LOW TEMPERATURE PROTEIN 1"/>
    <property type="match status" value="1"/>
</dbReference>